<proteinExistence type="predicted"/>
<dbReference type="EMBL" id="FOVE01000021">
    <property type="protein sequence ID" value="SFN90545.1"/>
    <property type="molecule type" value="Genomic_DNA"/>
</dbReference>
<dbReference type="STRING" id="83765.SAMN05660284_02490"/>
<gene>
    <name evidence="1" type="ORF">SAMN05660284_02490</name>
</gene>
<dbReference type="Proteomes" id="UP000242869">
    <property type="component" value="Unassembled WGS sequence"/>
</dbReference>
<organism evidence="1 2">
    <name type="scientific">Formivibrio citricus</name>
    <dbReference type="NCBI Taxonomy" id="83765"/>
    <lineage>
        <taxon>Bacteria</taxon>
        <taxon>Pseudomonadati</taxon>
        <taxon>Pseudomonadota</taxon>
        <taxon>Betaproteobacteria</taxon>
        <taxon>Neisseriales</taxon>
        <taxon>Chitinibacteraceae</taxon>
        <taxon>Formivibrio</taxon>
    </lineage>
</organism>
<keyword evidence="2" id="KW-1185">Reference proteome</keyword>
<reference evidence="2" key="1">
    <citation type="submission" date="2016-10" db="EMBL/GenBank/DDBJ databases">
        <authorList>
            <person name="Varghese N."/>
            <person name="Submissions S."/>
        </authorList>
    </citation>
    <scope>NUCLEOTIDE SEQUENCE [LARGE SCALE GENOMIC DNA]</scope>
    <source>
        <strain evidence="2">DSM 6150</strain>
    </source>
</reference>
<dbReference type="AlphaFoldDB" id="A0A1I5CU75"/>
<sequence>MFMNANDAQGFMEDMAVFDAQRRAQNAQSEAGRSAARNADWEREDKIMEMTVAAVAIKQRDNIIADLRKQLAVMADCAYARSASAGAGTQALSAAVNELSRLTGRSPQEVDYHFRAIRSRAYDAEINAFLAQHPSLADPRKDASQIPAWYVPDSIV</sequence>
<protein>
    <submittedName>
        <fullName evidence="1">Uncharacterized protein</fullName>
    </submittedName>
</protein>
<evidence type="ECO:0000313" key="1">
    <source>
        <dbReference type="EMBL" id="SFN90545.1"/>
    </source>
</evidence>
<accession>A0A1I5CU75</accession>
<name>A0A1I5CU75_9NEIS</name>
<evidence type="ECO:0000313" key="2">
    <source>
        <dbReference type="Proteomes" id="UP000242869"/>
    </source>
</evidence>